<feature type="transmembrane region" description="Helical" evidence="8">
    <location>
        <begin position="30"/>
        <end position="61"/>
    </location>
</feature>
<feature type="transmembrane region" description="Helical" evidence="8">
    <location>
        <begin position="147"/>
        <end position="166"/>
    </location>
</feature>
<dbReference type="InterPro" id="IPR028362">
    <property type="entry name" value="AlgI"/>
</dbReference>
<dbReference type="STRING" id="1121316.SAMN02745207_03498"/>
<dbReference type="PANTHER" id="PTHR13285">
    <property type="entry name" value="ACYLTRANSFERASE"/>
    <property type="match status" value="1"/>
</dbReference>
<comment type="similarity">
    <text evidence="2 7">Belongs to the membrane-bound acyltransferase family.</text>
</comment>
<sequence length="468" mass="54887">MVFSSLIFLFMFLPITLILYYISPRYLKNLILLISSLIFYAWGEPVYIILMLFSIITMFFFAKIIDKNRENRVLFNILFALAVMICLGSLVFFKYYGFIVINLNMIFSLNLSTFELPLPIGISFYTFQILSYIVDVYRGKVEVQNKIISFAMYVTMFPQLIAGPIVRYSDVLNEIDTRKESMLLFGQGVERFINGLIKKVLLANYIGLLWNTVKTTSIAEISIFESWLGIIAFFFQIYFDFSGYSDMAIGLGKMFGFNFKENFNYPYISKSVTEFWRRWHMSLGTWFKEYVYIPLGGNKYGLKKQCRNLIIVWTLTGIWHGANWNFLIWGLYFGIFIVVEKLWLLERLQKLPSFITHTYVLIIVIVGWVFFEFENLRNAFEYLKIMSGLSGNKLISDNAIYLFYTNIIVFIFVILASTPIFKKIKEIILAKENLYFNLGIIIFYSISLLLCTASLVNESYNPFLYFKF</sequence>
<feature type="transmembrane region" description="Helical" evidence="8">
    <location>
        <begin position="433"/>
        <end position="456"/>
    </location>
</feature>
<keyword evidence="10" id="KW-1185">Reference proteome</keyword>
<feature type="transmembrane region" description="Helical" evidence="8">
    <location>
        <begin position="192"/>
        <end position="210"/>
    </location>
</feature>
<dbReference type="PANTHER" id="PTHR13285:SF18">
    <property type="entry name" value="PROTEIN-CYSTEINE N-PALMITOYLTRANSFERASE RASP"/>
    <property type="match status" value="1"/>
</dbReference>
<keyword evidence="6 7" id="KW-0472">Membrane</keyword>
<keyword evidence="4 8" id="KW-0812">Transmembrane</keyword>
<keyword evidence="3 7" id="KW-1003">Cell membrane</keyword>
<feature type="transmembrane region" description="Helical" evidence="8">
    <location>
        <begin position="222"/>
        <end position="239"/>
    </location>
</feature>
<dbReference type="OrthoDB" id="9805788at2"/>
<dbReference type="InterPro" id="IPR004299">
    <property type="entry name" value="MBOAT_fam"/>
</dbReference>
<feature type="transmembrane region" description="Helical" evidence="8">
    <location>
        <begin position="399"/>
        <end position="421"/>
    </location>
</feature>
<keyword evidence="7 9" id="KW-0808">Transferase</keyword>
<keyword evidence="5 8" id="KW-1133">Transmembrane helix</keyword>
<dbReference type="EMBL" id="FQXM01000026">
    <property type="protein sequence ID" value="SHH96806.1"/>
    <property type="molecule type" value="Genomic_DNA"/>
</dbReference>
<feature type="transmembrane region" description="Helical" evidence="8">
    <location>
        <begin position="7"/>
        <end position="24"/>
    </location>
</feature>
<accession>A0A1M5XAJ6</accession>
<dbReference type="Pfam" id="PF03062">
    <property type="entry name" value="MBOAT"/>
    <property type="match status" value="1"/>
</dbReference>
<gene>
    <name evidence="9" type="ORF">SAMN02745207_03498</name>
</gene>
<evidence type="ECO:0000256" key="2">
    <source>
        <dbReference type="ARBA" id="ARBA00010323"/>
    </source>
</evidence>
<evidence type="ECO:0000256" key="4">
    <source>
        <dbReference type="ARBA" id="ARBA00022692"/>
    </source>
</evidence>
<proteinExistence type="inferred from homology"/>
<dbReference type="PIRSF" id="PIRSF500217">
    <property type="entry name" value="AlgI"/>
    <property type="match status" value="1"/>
</dbReference>
<evidence type="ECO:0000256" key="3">
    <source>
        <dbReference type="ARBA" id="ARBA00022475"/>
    </source>
</evidence>
<dbReference type="AlphaFoldDB" id="A0A1M5XAJ6"/>
<evidence type="ECO:0000256" key="7">
    <source>
        <dbReference type="PIRNR" id="PIRNR016636"/>
    </source>
</evidence>
<evidence type="ECO:0000256" key="5">
    <source>
        <dbReference type="ARBA" id="ARBA00022989"/>
    </source>
</evidence>
<dbReference type="GO" id="GO:0016746">
    <property type="term" value="F:acyltransferase activity"/>
    <property type="evidence" value="ECO:0007669"/>
    <property type="project" value="UniProtKB-KW"/>
</dbReference>
<dbReference type="PIRSF" id="PIRSF016636">
    <property type="entry name" value="AlgI_DltB"/>
    <property type="match status" value="1"/>
</dbReference>
<dbReference type="Proteomes" id="UP000184447">
    <property type="component" value="Unassembled WGS sequence"/>
</dbReference>
<reference evidence="9 10" key="1">
    <citation type="submission" date="2016-11" db="EMBL/GenBank/DDBJ databases">
        <authorList>
            <person name="Jaros S."/>
            <person name="Januszkiewicz K."/>
            <person name="Wedrychowicz H."/>
        </authorList>
    </citation>
    <scope>NUCLEOTIDE SEQUENCE [LARGE SCALE GENOMIC DNA]</scope>
    <source>
        <strain evidence="9 10">DSM 8605</strain>
    </source>
</reference>
<feature type="transmembrane region" description="Helical" evidence="8">
    <location>
        <begin position="351"/>
        <end position="371"/>
    </location>
</feature>
<evidence type="ECO:0000313" key="10">
    <source>
        <dbReference type="Proteomes" id="UP000184447"/>
    </source>
</evidence>
<organism evidence="9 10">
    <name type="scientific">Clostridium grantii DSM 8605</name>
    <dbReference type="NCBI Taxonomy" id="1121316"/>
    <lineage>
        <taxon>Bacteria</taxon>
        <taxon>Bacillati</taxon>
        <taxon>Bacillota</taxon>
        <taxon>Clostridia</taxon>
        <taxon>Eubacteriales</taxon>
        <taxon>Clostridiaceae</taxon>
        <taxon>Clostridium</taxon>
    </lineage>
</organism>
<evidence type="ECO:0000256" key="1">
    <source>
        <dbReference type="ARBA" id="ARBA00004651"/>
    </source>
</evidence>
<dbReference type="InterPro" id="IPR024194">
    <property type="entry name" value="Ac/AlaTfrase_AlgI/DltB"/>
</dbReference>
<dbReference type="RefSeq" id="WP_073340038.1">
    <property type="nucleotide sequence ID" value="NZ_FQXM01000026.1"/>
</dbReference>
<feature type="transmembrane region" description="Helical" evidence="8">
    <location>
        <begin position="73"/>
        <end position="96"/>
    </location>
</feature>
<feature type="transmembrane region" description="Helical" evidence="8">
    <location>
        <begin position="326"/>
        <end position="344"/>
    </location>
</feature>
<evidence type="ECO:0000313" key="9">
    <source>
        <dbReference type="EMBL" id="SHH96806.1"/>
    </source>
</evidence>
<evidence type="ECO:0000256" key="8">
    <source>
        <dbReference type="SAM" id="Phobius"/>
    </source>
</evidence>
<dbReference type="GO" id="GO:0005886">
    <property type="term" value="C:plasma membrane"/>
    <property type="evidence" value="ECO:0007669"/>
    <property type="project" value="UniProtKB-SubCell"/>
</dbReference>
<feature type="transmembrane region" description="Helical" evidence="8">
    <location>
        <begin position="116"/>
        <end position="135"/>
    </location>
</feature>
<dbReference type="InterPro" id="IPR051085">
    <property type="entry name" value="MB_O-acyltransferase"/>
</dbReference>
<keyword evidence="7" id="KW-0012">Acyltransferase</keyword>
<dbReference type="GO" id="GO:0042121">
    <property type="term" value="P:alginic acid biosynthetic process"/>
    <property type="evidence" value="ECO:0007669"/>
    <property type="project" value="InterPro"/>
</dbReference>
<comment type="subcellular location">
    <subcellularLocation>
        <location evidence="1">Cell membrane</location>
        <topology evidence="1">Multi-pass membrane protein</topology>
    </subcellularLocation>
</comment>
<name>A0A1M5XAJ6_9CLOT</name>
<protein>
    <submittedName>
        <fullName evidence="9">Alginate O-acetyltransferase complex protein AlgI</fullName>
    </submittedName>
</protein>
<evidence type="ECO:0000256" key="6">
    <source>
        <dbReference type="ARBA" id="ARBA00023136"/>
    </source>
</evidence>